<evidence type="ECO:0000259" key="6">
    <source>
        <dbReference type="PROSITE" id="PS50086"/>
    </source>
</evidence>
<name>A0ABR4NGT3_9FUNG</name>
<feature type="domain" description="Rab-GAP TBC" evidence="6">
    <location>
        <begin position="45"/>
        <end position="237"/>
    </location>
</feature>
<evidence type="ECO:0000256" key="1">
    <source>
        <dbReference type="ARBA" id="ARBA00004514"/>
    </source>
</evidence>
<organism evidence="7 8">
    <name type="scientific">Polyrhizophydium stewartii</name>
    <dbReference type="NCBI Taxonomy" id="2732419"/>
    <lineage>
        <taxon>Eukaryota</taxon>
        <taxon>Fungi</taxon>
        <taxon>Fungi incertae sedis</taxon>
        <taxon>Chytridiomycota</taxon>
        <taxon>Chytridiomycota incertae sedis</taxon>
        <taxon>Chytridiomycetes</taxon>
        <taxon>Rhizophydiales</taxon>
        <taxon>Rhizophydiales incertae sedis</taxon>
        <taxon>Polyrhizophydium</taxon>
    </lineage>
</organism>
<dbReference type="Gene3D" id="1.10.10.750">
    <property type="entry name" value="Ypt/Rab-GAP domain of gyp1p, domain 1"/>
    <property type="match status" value="1"/>
</dbReference>
<dbReference type="InterPro" id="IPR000195">
    <property type="entry name" value="Rab-GAP-TBC_dom"/>
</dbReference>
<evidence type="ECO:0000256" key="3">
    <source>
        <dbReference type="ARBA" id="ARBA00015455"/>
    </source>
</evidence>
<protein>
    <recommendedName>
        <fullName evidence="3">TBC1 domain family member 7</fullName>
    </recommendedName>
</protein>
<evidence type="ECO:0000256" key="5">
    <source>
        <dbReference type="ARBA" id="ARBA00046045"/>
    </source>
</evidence>
<dbReference type="Proteomes" id="UP001527925">
    <property type="component" value="Unassembled WGS sequence"/>
</dbReference>
<evidence type="ECO:0000256" key="4">
    <source>
        <dbReference type="ARBA" id="ARBA00023228"/>
    </source>
</evidence>
<dbReference type="InterPro" id="IPR035969">
    <property type="entry name" value="Rab-GAP_TBC_sf"/>
</dbReference>
<keyword evidence="8" id="KW-1185">Reference proteome</keyword>
<dbReference type="PANTHER" id="PTHR13530">
    <property type="entry name" value="TBC1 DOMAIN FAMILY MEMBER 7"/>
    <property type="match status" value="1"/>
</dbReference>
<dbReference type="Pfam" id="PF00566">
    <property type="entry name" value="RabGAP-TBC"/>
    <property type="match status" value="1"/>
</dbReference>
<keyword evidence="4" id="KW-0458">Lysosome</keyword>
<dbReference type="SUPFAM" id="SSF47923">
    <property type="entry name" value="Ypt/Rab-GAP domain of gyp1p"/>
    <property type="match status" value="1"/>
</dbReference>
<dbReference type="EMBL" id="JADGIZ020000005">
    <property type="protein sequence ID" value="KAL2918659.1"/>
    <property type="molecule type" value="Genomic_DNA"/>
</dbReference>
<comment type="caution">
    <text evidence="7">The sequence shown here is derived from an EMBL/GenBank/DDBJ whole genome shotgun (WGS) entry which is preliminary data.</text>
</comment>
<dbReference type="Gene3D" id="1.10.472.80">
    <property type="entry name" value="Ypt/Rab-GAP domain of gyp1p, domain 3"/>
    <property type="match status" value="1"/>
</dbReference>
<evidence type="ECO:0000256" key="2">
    <source>
        <dbReference type="ARBA" id="ARBA00004656"/>
    </source>
</evidence>
<reference evidence="7 8" key="1">
    <citation type="submission" date="2023-09" db="EMBL/GenBank/DDBJ databases">
        <title>Pangenome analysis of Batrachochytrium dendrobatidis and related Chytrids.</title>
        <authorList>
            <person name="Yacoub M.N."/>
            <person name="Stajich J.E."/>
            <person name="James T.Y."/>
        </authorList>
    </citation>
    <scope>NUCLEOTIDE SEQUENCE [LARGE SCALE GENOMIC DNA]</scope>
    <source>
        <strain evidence="7 8">JEL0888</strain>
    </source>
</reference>
<proteinExistence type="predicted"/>
<comment type="function">
    <text evidence="5">Non-catalytic component of the TSC-TBC complex, a multiprotein complex that acts as a negative regulator of the canonical mTORC1 complex, an evolutionarily conserved central nutrient sensor that stimulates anabolic reactions and macromolecule biosynthesis to promote cellular biomass generation and growth. The TSC-TBC complex acts as a GTPase-activating protein (GAP) for the small GTPase RHEB, a direct activator of the protein kinase activity of mTORC1. In absence of nutrients, the TSC-TBC complex inhibits mTORC1, thereby preventing phosphorylation of ribosomal protein S6 kinase (RPS6KB1 and RPS6KB2) and EIF4EBP1 (4E-BP1) by the mTORC1 signaling. The TSC-TBC complex is inactivated in response to nutrients, relieving inhibition of mTORC1.</text>
</comment>
<evidence type="ECO:0000313" key="8">
    <source>
        <dbReference type="Proteomes" id="UP001527925"/>
    </source>
</evidence>
<dbReference type="InterPro" id="IPR039842">
    <property type="entry name" value="TBC1D7"/>
</dbReference>
<dbReference type="PROSITE" id="PS50086">
    <property type="entry name" value="TBC_RABGAP"/>
    <property type="match status" value="1"/>
</dbReference>
<dbReference type="PANTHER" id="PTHR13530:SF3">
    <property type="entry name" value="TBC1 DOMAIN FAMILY MEMBER 7"/>
    <property type="match status" value="1"/>
</dbReference>
<evidence type="ECO:0000313" key="7">
    <source>
        <dbReference type="EMBL" id="KAL2918659.1"/>
    </source>
</evidence>
<comment type="subcellular location">
    <subcellularLocation>
        <location evidence="1">Cytoplasm</location>
        <location evidence="1">Cytosol</location>
    </subcellularLocation>
    <subcellularLocation>
        <location evidence="2">Lysosome membrane</location>
    </subcellularLocation>
</comment>
<sequence length="309" mass="34636">MLNFRKQYYSSLGVKTVEVKPSVENALQGDVLSVDRLNKLCLWIRIPHFYRPIVWKLACCPVHRDSWEFVGRQRQEHFEALKEAVVLMTTKSLNTTHDDLTPELLVRMVLFELLDAPPSVTLCSDAPPPHLLALATAFLEICETSDEDAFWLLVHFVRSLRIDLLADSAGQSADKHSADIDTLVSLLDRHNPGLLAHIRRVGLSLHSACRGWFQCYFAGIIPSHALEGVWDILIGGAPGIMPYLGLSLLLSASRKIEACRTGAELSALIPQITKFVDVDSVANMSIDLWEIPVLERMSKESKRLLGYRV</sequence>
<gene>
    <name evidence="7" type="primary">TBC1D7</name>
    <name evidence="7" type="ORF">HK105_201493</name>
</gene>
<accession>A0ABR4NGT3</accession>